<protein>
    <submittedName>
        <fullName evidence="2">DinB family protein</fullName>
    </submittedName>
</protein>
<dbReference type="RefSeq" id="WP_259629871.1">
    <property type="nucleotide sequence ID" value="NZ_JANYMP010000046.1"/>
</dbReference>
<dbReference type="InterPro" id="IPR034660">
    <property type="entry name" value="DinB/YfiT-like"/>
</dbReference>
<feature type="domain" description="DinB-like" evidence="1">
    <location>
        <begin position="12"/>
        <end position="163"/>
    </location>
</feature>
<evidence type="ECO:0000259" key="1">
    <source>
        <dbReference type="Pfam" id="PF12867"/>
    </source>
</evidence>
<dbReference type="InterPro" id="IPR024775">
    <property type="entry name" value="DinB-like"/>
</dbReference>
<dbReference type="EMBL" id="JANYMP010000046">
    <property type="protein sequence ID" value="MCS7484421.1"/>
    <property type="molecule type" value="Genomic_DNA"/>
</dbReference>
<comment type="caution">
    <text evidence="2">The sequence shown here is derived from an EMBL/GenBank/DDBJ whole genome shotgun (WGS) entry which is preliminary data.</text>
</comment>
<evidence type="ECO:0000313" key="3">
    <source>
        <dbReference type="Proteomes" id="UP001141259"/>
    </source>
</evidence>
<dbReference type="Proteomes" id="UP001141259">
    <property type="component" value="Unassembled WGS sequence"/>
</dbReference>
<organism evidence="2 3">
    <name type="scientific">Umezawaea endophytica</name>
    <dbReference type="NCBI Taxonomy" id="1654476"/>
    <lineage>
        <taxon>Bacteria</taxon>
        <taxon>Bacillati</taxon>
        <taxon>Actinomycetota</taxon>
        <taxon>Actinomycetes</taxon>
        <taxon>Pseudonocardiales</taxon>
        <taxon>Pseudonocardiaceae</taxon>
        <taxon>Umezawaea</taxon>
    </lineage>
</organism>
<dbReference type="SUPFAM" id="SSF109854">
    <property type="entry name" value="DinB/YfiT-like putative metalloenzymes"/>
    <property type="match status" value="1"/>
</dbReference>
<accession>A0A9X2VXI5</accession>
<keyword evidence="3" id="KW-1185">Reference proteome</keyword>
<dbReference type="Pfam" id="PF12867">
    <property type="entry name" value="DinB_2"/>
    <property type="match status" value="1"/>
</dbReference>
<proteinExistence type="predicted"/>
<gene>
    <name evidence="2" type="ORF">NZH93_46970</name>
</gene>
<dbReference type="AlphaFoldDB" id="A0A9X2VXI5"/>
<sequence length="178" mass="19891">MDLNWTNELVEQLDFHWHKHLVPRLEGLTDEEYLWEPVDGCWNVRPDGGGGFTLDWATPPPVPPPFTTIAWRISHIASVVLDARAANHFGDGFDLDAVRWPGTAQAGLDYLQESYAAWHKGVSALDDEGLARPCGPAEGPYHAHPFATLVLHVNREVIHHGAEVATLRDLYRDRSSGR</sequence>
<reference evidence="2" key="1">
    <citation type="submission" date="2022-08" db="EMBL/GenBank/DDBJ databases">
        <authorList>
            <person name="Tistechok S."/>
            <person name="Samborskyy M."/>
            <person name="Roman I."/>
        </authorList>
    </citation>
    <scope>NUCLEOTIDE SEQUENCE</scope>
    <source>
        <strain evidence="2">DSM 103496</strain>
    </source>
</reference>
<dbReference type="Gene3D" id="1.20.120.450">
    <property type="entry name" value="dinb family like domain"/>
    <property type="match status" value="1"/>
</dbReference>
<evidence type="ECO:0000313" key="2">
    <source>
        <dbReference type="EMBL" id="MCS7484421.1"/>
    </source>
</evidence>
<name>A0A9X2VXI5_9PSEU</name>